<dbReference type="Pfam" id="PF00528">
    <property type="entry name" value="BPD_transp_1"/>
    <property type="match status" value="1"/>
</dbReference>
<evidence type="ECO:0000256" key="3">
    <source>
        <dbReference type="ARBA" id="ARBA00022475"/>
    </source>
</evidence>
<dbReference type="PROSITE" id="PS50928">
    <property type="entry name" value="ABC_TM1"/>
    <property type="match status" value="1"/>
</dbReference>
<evidence type="ECO:0000313" key="10">
    <source>
        <dbReference type="Proteomes" id="UP000051249"/>
    </source>
</evidence>
<dbReference type="GO" id="GO:0055085">
    <property type="term" value="P:transmembrane transport"/>
    <property type="evidence" value="ECO:0007669"/>
    <property type="project" value="InterPro"/>
</dbReference>
<feature type="transmembrane region" description="Helical" evidence="7">
    <location>
        <begin position="150"/>
        <end position="172"/>
    </location>
</feature>
<dbReference type="SUPFAM" id="SSF161098">
    <property type="entry name" value="MetI-like"/>
    <property type="match status" value="1"/>
</dbReference>
<dbReference type="OrthoDB" id="5174895at2"/>
<keyword evidence="3" id="KW-1003">Cell membrane</keyword>
<keyword evidence="6 7" id="KW-0472">Membrane</keyword>
<keyword evidence="5 7" id="KW-1133">Transmembrane helix</keyword>
<gene>
    <name evidence="9" type="ORF">IV88_GL001241</name>
</gene>
<dbReference type="InterPro" id="IPR051393">
    <property type="entry name" value="ABC_transporter_permease"/>
</dbReference>
<evidence type="ECO:0000256" key="2">
    <source>
        <dbReference type="ARBA" id="ARBA00022448"/>
    </source>
</evidence>
<feature type="domain" description="ABC transmembrane type-1" evidence="8">
    <location>
        <begin position="65"/>
        <end position="275"/>
    </location>
</feature>
<comment type="caution">
    <text evidence="9">The sequence shown here is derived from an EMBL/GenBank/DDBJ whole genome shotgun (WGS) entry which is preliminary data.</text>
</comment>
<dbReference type="InterPro" id="IPR035906">
    <property type="entry name" value="MetI-like_sf"/>
</dbReference>
<keyword evidence="4 7" id="KW-0812">Transmembrane</keyword>
<comment type="subcellular location">
    <subcellularLocation>
        <location evidence="1 7">Cell membrane</location>
        <topology evidence="1 7">Multi-pass membrane protein</topology>
    </subcellularLocation>
</comment>
<evidence type="ECO:0000256" key="4">
    <source>
        <dbReference type="ARBA" id="ARBA00022692"/>
    </source>
</evidence>
<feature type="transmembrane region" description="Helical" evidence="7">
    <location>
        <begin position="261"/>
        <end position="278"/>
    </location>
</feature>
<evidence type="ECO:0000256" key="1">
    <source>
        <dbReference type="ARBA" id="ARBA00004651"/>
    </source>
</evidence>
<evidence type="ECO:0000259" key="8">
    <source>
        <dbReference type="PROSITE" id="PS50928"/>
    </source>
</evidence>
<proteinExistence type="inferred from homology"/>
<accession>A0A0R2NJM8</accession>
<feature type="transmembrane region" description="Helical" evidence="7">
    <location>
        <begin position="7"/>
        <end position="28"/>
    </location>
</feature>
<dbReference type="RefSeq" id="WP_057798099.1">
    <property type="nucleotide sequence ID" value="NZ_BJZZ01000004.1"/>
</dbReference>
<keyword evidence="10" id="KW-1185">Reference proteome</keyword>
<dbReference type="PANTHER" id="PTHR30193">
    <property type="entry name" value="ABC TRANSPORTER PERMEASE PROTEIN"/>
    <property type="match status" value="1"/>
</dbReference>
<evidence type="ECO:0000256" key="6">
    <source>
        <dbReference type="ARBA" id="ARBA00023136"/>
    </source>
</evidence>
<dbReference type="AlphaFoldDB" id="A0A0R2NJM8"/>
<organism evidence="9 10">
    <name type="scientific">Pediococcus argentinicus</name>
    <dbReference type="NCBI Taxonomy" id="480391"/>
    <lineage>
        <taxon>Bacteria</taxon>
        <taxon>Bacillati</taxon>
        <taxon>Bacillota</taxon>
        <taxon>Bacilli</taxon>
        <taxon>Lactobacillales</taxon>
        <taxon>Lactobacillaceae</taxon>
        <taxon>Pediococcus</taxon>
    </lineage>
</organism>
<evidence type="ECO:0000256" key="5">
    <source>
        <dbReference type="ARBA" id="ARBA00022989"/>
    </source>
</evidence>
<keyword evidence="2 7" id="KW-0813">Transport</keyword>
<dbReference type="Gene3D" id="1.10.3720.10">
    <property type="entry name" value="MetI-like"/>
    <property type="match status" value="1"/>
</dbReference>
<dbReference type="EMBL" id="JQCQ01000004">
    <property type="protein sequence ID" value="KRO25973.1"/>
    <property type="molecule type" value="Genomic_DNA"/>
</dbReference>
<dbReference type="InterPro" id="IPR000515">
    <property type="entry name" value="MetI-like"/>
</dbReference>
<evidence type="ECO:0000313" key="9">
    <source>
        <dbReference type="EMBL" id="KRO25973.1"/>
    </source>
</evidence>
<dbReference type="GO" id="GO:0005886">
    <property type="term" value="C:plasma membrane"/>
    <property type="evidence" value="ECO:0007669"/>
    <property type="project" value="UniProtKB-SubCell"/>
</dbReference>
<dbReference type="PANTHER" id="PTHR30193:SF37">
    <property type="entry name" value="INNER MEMBRANE ABC TRANSPORTER PERMEASE PROTEIN YCJO"/>
    <property type="match status" value="1"/>
</dbReference>
<dbReference type="PATRIC" id="fig|480391.4.peg.1258"/>
<comment type="similarity">
    <text evidence="7">Belongs to the binding-protein-dependent transport system permease family.</text>
</comment>
<name>A0A0R2NJM8_9LACO</name>
<feature type="transmembrane region" description="Helical" evidence="7">
    <location>
        <begin position="64"/>
        <end position="90"/>
    </location>
</feature>
<dbReference type="CDD" id="cd06261">
    <property type="entry name" value="TM_PBP2"/>
    <property type="match status" value="1"/>
</dbReference>
<dbReference type="Proteomes" id="UP000051249">
    <property type="component" value="Unassembled WGS sequence"/>
</dbReference>
<reference evidence="9 10" key="1">
    <citation type="journal article" date="2015" name="Genome Announc.">
        <title>Expanding the biotechnology potential of lactobacilli through comparative genomics of 213 strains and associated genera.</title>
        <authorList>
            <person name="Sun Z."/>
            <person name="Harris H.M."/>
            <person name="McCann A."/>
            <person name="Guo C."/>
            <person name="Argimon S."/>
            <person name="Zhang W."/>
            <person name="Yang X."/>
            <person name="Jeffery I.B."/>
            <person name="Cooney J.C."/>
            <person name="Kagawa T.F."/>
            <person name="Liu W."/>
            <person name="Song Y."/>
            <person name="Salvetti E."/>
            <person name="Wrobel A."/>
            <person name="Rasinkangas P."/>
            <person name="Parkhill J."/>
            <person name="Rea M.C."/>
            <person name="O'Sullivan O."/>
            <person name="Ritari J."/>
            <person name="Douillard F.P."/>
            <person name="Paul Ross R."/>
            <person name="Yang R."/>
            <person name="Briner A.E."/>
            <person name="Felis G.E."/>
            <person name="de Vos W.M."/>
            <person name="Barrangou R."/>
            <person name="Klaenhammer T.R."/>
            <person name="Caufield P.W."/>
            <person name="Cui Y."/>
            <person name="Zhang H."/>
            <person name="O'Toole P.W."/>
        </authorList>
    </citation>
    <scope>NUCLEOTIDE SEQUENCE [LARGE SCALE GENOMIC DNA]</scope>
    <source>
        <strain evidence="9 10">DSM 23026</strain>
    </source>
</reference>
<evidence type="ECO:0000256" key="7">
    <source>
        <dbReference type="RuleBase" id="RU363032"/>
    </source>
</evidence>
<protein>
    <recommendedName>
        <fullName evidence="8">ABC transmembrane type-1 domain-containing protein</fullName>
    </recommendedName>
</protein>
<feature type="transmembrane region" description="Helical" evidence="7">
    <location>
        <begin position="198"/>
        <end position="219"/>
    </location>
</feature>
<feature type="transmembrane region" description="Helical" evidence="7">
    <location>
        <begin position="102"/>
        <end position="122"/>
    </location>
</feature>
<sequence>MKNRSLSFWLFLTPTLVALALVVFIPMLEGLFYSFTDWDGLSFTKMVGFKNYITLLQDKAFVNAFWFTVAFVIVTVILLNVIGLGLALLVTQKFKGSNFLRAIFFMPNMIGGLILGFIWQFIFTQGFDALGSALHLSWLQNWLTNETTGFWGLVIVTVWQMSGYIMIIYIAYLQNIPNEVIEAAEIDGASPWQRFTKITFPMIAPAFTVCMFLTLSNGFKIYDQNLSLTNGGPYNSTQMLAMDIVNTAYNASNFSLAEAKAMVFFLIVAAISLVQVLYNRRREVDL</sequence>